<organism evidence="4 5">
    <name type="scientific">Lithospermum erythrorhizon</name>
    <name type="common">Purple gromwell</name>
    <name type="synonym">Lithospermum officinale var. erythrorhizon</name>
    <dbReference type="NCBI Taxonomy" id="34254"/>
    <lineage>
        <taxon>Eukaryota</taxon>
        <taxon>Viridiplantae</taxon>
        <taxon>Streptophyta</taxon>
        <taxon>Embryophyta</taxon>
        <taxon>Tracheophyta</taxon>
        <taxon>Spermatophyta</taxon>
        <taxon>Magnoliopsida</taxon>
        <taxon>eudicotyledons</taxon>
        <taxon>Gunneridae</taxon>
        <taxon>Pentapetalae</taxon>
        <taxon>asterids</taxon>
        <taxon>lamiids</taxon>
        <taxon>Boraginales</taxon>
        <taxon>Boraginaceae</taxon>
        <taxon>Boraginoideae</taxon>
        <taxon>Lithospermeae</taxon>
        <taxon>Lithospermum</taxon>
    </lineage>
</organism>
<evidence type="ECO:0000313" key="5">
    <source>
        <dbReference type="Proteomes" id="UP001454036"/>
    </source>
</evidence>
<dbReference type="PANTHER" id="PTHR47591">
    <property type="entry name" value="ZINC FINGER PROTEIN ZAT2-RELATED"/>
    <property type="match status" value="1"/>
</dbReference>
<feature type="region of interest" description="Disordered" evidence="2">
    <location>
        <begin position="406"/>
        <end position="469"/>
    </location>
</feature>
<keyword evidence="1" id="KW-0479">Metal-binding</keyword>
<evidence type="ECO:0000256" key="1">
    <source>
        <dbReference type="PROSITE-ProRule" id="PRU00042"/>
    </source>
</evidence>
<dbReference type="PROSITE" id="PS50157">
    <property type="entry name" value="ZINC_FINGER_C2H2_2"/>
    <property type="match status" value="2"/>
</dbReference>
<feature type="region of interest" description="Disordered" evidence="2">
    <location>
        <begin position="266"/>
        <end position="287"/>
    </location>
</feature>
<feature type="compositionally biased region" description="Basic and acidic residues" evidence="2">
    <location>
        <begin position="23"/>
        <end position="47"/>
    </location>
</feature>
<keyword evidence="1" id="KW-0863">Zinc-finger</keyword>
<dbReference type="InterPro" id="IPR013087">
    <property type="entry name" value="Znf_C2H2_type"/>
</dbReference>
<protein>
    <recommendedName>
        <fullName evidence="3">C2H2-type domain-containing protein</fullName>
    </recommendedName>
</protein>
<feature type="domain" description="C2H2-type" evidence="3">
    <location>
        <begin position="468"/>
        <end position="495"/>
    </location>
</feature>
<sequence length="555" mass="61938">MEHQGDEDYYANNGGGKLLKLADLGDNHEEKEEKGEDNTNKKEIEGELKSHERVCPLCNKKFSSGKAFGGHMSSKHVQQTKGQKNKSCSKKLTKRKYNYKSHENSVVGHDGLIDEFDEDNGDCYYAEKMGFKKKRFGFTCDYCDKDFPSKKSLFGHMRCHPDRPYRGMDRPDSSNLNTGDIKNSSMFPSHAAFDEELEEEGRNQEKWNFGNHATIEAGVSLEALLMMHVDGTMEAGTSVPTAAPVVDLAQDLAGLGWFRKGRRGENAIANNNESEEDDDDKEEDSFEEHRMASHLLMHFHNSGGSKSNHDDGKVVAPEGMEHLLDFAKTCKNPRKGKGKIVEKYDQSCNGGDEVEEAGVKNEGKSIEILQNGNKDDDNSSHGTKSDDELVRKMHYARKGKGEIVEKKKIKRKYNNNGDKITMKKDKLSPSSVVLSDHNNVISPPSVAAPPPPPPPPAPRSGTENGKEFRCPHCGKIFPTHQALGGHKSSHNKFKMNIHNTIDDEVPPPPVAHNKSTPCSKGRRICKKMRKSATDETMKARRVLEFDLNQMPQGES</sequence>
<dbReference type="InterPro" id="IPR036236">
    <property type="entry name" value="Znf_C2H2_sf"/>
</dbReference>
<evidence type="ECO:0000259" key="3">
    <source>
        <dbReference type="PROSITE" id="PS50157"/>
    </source>
</evidence>
<dbReference type="PANTHER" id="PTHR47591:SF1">
    <property type="entry name" value="ZINC FINGER PROTEIN ZAT2-RELATED"/>
    <property type="match status" value="1"/>
</dbReference>
<dbReference type="Pfam" id="PF13912">
    <property type="entry name" value="zf-C2H2_6"/>
    <property type="match status" value="3"/>
</dbReference>
<dbReference type="Proteomes" id="UP001454036">
    <property type="component" value="Unassembled WGS sequence"/>
</dbReference>
<dbReference type="SUPFAM" id="SSF57667">
    <property type="entry name" value="beta-beta-alpha zinc fingers"/>
    <property type="match status" value="1"/>
</dbReference>
<dbReference type="PROSITE" id="PS00028">
    <property type="entry name" value="ZINC_FINGER_C2H2_1"/>
    <property type="match status" value="3"/>
</dbReference>
<dbReference type="GO" id="GO:0008270">
    <property type="term" value="F:zinc ion binding"/>
    <property type="evidence" value="ECO:0007669"/>
    <property type="project" value="UniProtKB-KW"/>
</dbReference>
<feature type="region of interest" description="Disordered" evidence="2">
    <location>
        <begin position="369"/>
        <end position="391"/>
    </location>
</feature>
<reference evidence="4 5" key="1">
    <citation type="submission" date="2024-01" db="EMBL/GenBank/DDBJ databases">
        <title>The complete chloroplast genome sequence of Lithospermum erythrorhizon: insights into the phylogenetic relationship among Boraginaceae species and the maternal lineages of purple gromwells.</title>
        <authorList>
            <person name="Okada T."/>
            <person name="Watanabe K."/>
        </authorList>
    </citation>
    <scope>NUCLEOTIDE SEQUENCE [LARGE SCALE GENOMIC DNA]</scope>
</reference>
<accession>A0AAV3NGJ8</accession>
<feature type="region of interest" description="Disordered" evidence="2">
    <location>
        <begin position="1"/>
        <end position="47"/>
    </location>
</feature>
<evidence type="ECO:0000256" key="2">
    <source>
        <dbReference type="SAM" id="MobiDB-lite"/>
    </source>
</evidence>
<proteinExistence type="predicted"/>
<dbReference type="AlphaFoldDB" id="A0AAV3NGJ8"/>
<feature type="compositionally biased region" description="Basic residues" evidence="2">
    <location>
        <begin position="520"/>
        <end position="530"/>
    </location>
</feature>
<keyword evidence="5" id="KW-1185">Reference proteome</keyword>
<comment type="caution">
    <text evidence="4">The sequence shown here is derived from an EMBL/GenBank/DDBJ whole genome shotgun (WGS) entry which is preliminary data.</text>
</comment>
<dbReference type="EMBL" id="BAABME010000003">
    <property type="protein sequence ID" value="GAA0138274.1"/>
    <property type="molecule type" value="Genomic_DNA"/>
</dbReference>
<feature type="domain" description="C2H2-type" evidence="3">
    <location>
        <begin position="138"/>
        <end position="165"/>
    </location>
</feature>
<name>A0AAV3NGJ8_LITER</name>
<feature type="compositionally biased region" description="Pro residues" evidence="2">
    <location>
        <begin position="446"/>
        <end position="458"/>
    </location>
</feature>
<feature type="compositionally biased region" description="Acidic residues" evidence="2">
    <location>
        <begin position="273"/>
        <end position="286"/>
    </location>
</feature>
<feature type="region of interest" description="Disordered" evidence="2">
    <location>
        <begin position="501"/>
        <end position="535"/>
    </location>
</feature>
<dbReference type="SMART" id="SM00355">
    <property type="entry name" value="ZnF_C2H2"/>
    <property type="match status" value="3"/>
</dbReference>
<feature type="compositionally biased region" description="Basic and acidic residues" evidence="2">
    <location>
        <begin position="373"/>
        <end position="391"/>
    </location>
</feature>
<feature type="compositionally biased region" description="Polar residues" evidence="2">
    <location>
        <begin position="428"/>
        <end position="441"/>
    </location>
</feature>
<keyword evidence="1" id="KW-0862">Zinc</keyword>
<gene>
    <name evidence="4" type="ORF">LIER_00051</name>
</gene>
<feature type="region of interest" description="Disordered" evidence="2">
    <location>
        <begin position="69"/>
        <end position="89"/>
    </location>
</feature>
<evidence type="ECO:0000313" key="4">
    <source>
        <dbReference type="EMBL" id="GAA0138274.1"/>
    </source>
</evidence>